<dbReference type="Gene3D" id="3.90.1530.10">
    <property type="entry name" value="Conserved hypothetical protein from pyrococcus furiosus pfu- 392566-001, ParB domain"/>
    <property type="match status" value="1"/>
</dbReference>
<reference evidence="1 2" key="1">
    <citation type="submission" date="2020-08" db="EMBL/GenBank/DDBJ databases">
        <title>Genomic Encyclopedia of Type Strains, Phase IV (KMG-IV): sequencing the most valuable type-strain genomes for metagenomic binning, comparative biology and taxonomic classification.</title>
        <authorList>
            <person name="Goeker M."/>
        </authorList>
    </citation>
    <scope>NUCLEOTIDE SEQUENCE [LARGE SCALE GENOMIC DNA]</scope>
    <source>
        <strain evidence="1 2">DSM 27057</strain>
    </source>
</reference>
<proteinExistence type="predicted"/>
<evidence type="ECO:0008006" key="3">
    <source>
        <dbReference type="Google" id="ProtNLM"/>
    </source>
</evidence>
<dbReference type="InterPro" id="IPR014956">
    <property type="entry name" value="ParBc_2"/>
</dbReference>
<dbReference type="Gene3D" id="1.10.8.10">
    <property type="entry name" value="DNA helicase RuvA subunit, C-terminal domain"/>
    <property type="match status" value="1"/>
</dbReference>
<evidence type="ECO:0000313" key="2">
    <source>
        <dbReference type="Proteomes" id="UP000548867"/>
    </source>
</evidence>
<organism evidence="1 2">
    <name type="scientific">Novosphingobium sediminicola</name>
    <dbReference type="NCBI Taxonomy" id="563162"/>
    <lineage>
        <taxon>Bacteria</taxon>
        <taxon>Pseudomonadati</taxon>
        <taxon>Pseudomonadota</taxon>
        <taxon>Alphaproteobacteria</taxon>
        <taxon>Sphingomonadales</taxon>
        <taxon>Sphingomonadaceae</taxon>
        <taxon>Novosphingobium</taxon>
    </lineage>
</organism>
<dbReference type="CDD" id="cd16390">
    <property type="entry name" value="ParB_N_Srx_like"/>
    <property type="match status" value="1"/>
</dbReference>
<comment type="caution">
    <text evidence="1">The sequence shown here is derived from an EMBL/GenBank/DDBJ whole genome shotgun (WGS) entry which is preliminary data.</text>
</comment>
<dbReference type="PIRSF" id="PIRSF029669">
    <property type="entry name" value="UCP029669"/>
    <property type="match status" value="1"/>
</dbReference>
<keyword evidence="2" id="KW-1185">Reference proteome</keyword>
<accession>A0A7W6CF93</accession>
<dbReference type="SUPFAM" id="SSF110849">
    <property type="entry name" value="ParB/Sulfiredoxin"/>
    <property type="match status" value="1"/>
</dbReference>
<dbReference type="Pfam" id="PF08857">
    <property type="entry name" value="ParBc_2"/>
    <property type="match status" value="1"/>
</dbReference>
<sequence length="205" mass="23369">MAMNHPVQPVLNPVRLRDLRPTQMTVGLAEVRDKQQHWRDQKQAGQWLGQHLIPVVHGPGDTWWVIDHHHLARALYEEGVEEVLVSVEARLGKLSKKRFFSVMDYYNWLHPYDDNGKKHDWSDLPRHVGKLADDPFRSLAGAVRRGGGYAKTSTPYAEFLWADFFRDHIKRDKLEENFAAALAKALKLANSPKAAYLPGFAGPEG</sequence>
<dbReference type="RefSeq" id="WP_221226944.1">
    <property type="nucleotide sequence ID" value="NZ_JACIDX010000001.1"/>
</dbReference>
<protein>
    <recommendedName>
        <fullName evidence="3">Chromosome partitioning protein ParB</fullName>
    </recommendedName>
</protein>
<dbReference type="InterPro" id="IPR036086">
    <property type="entry name" value="ParB/Sulfiredoxin_sf"/>
</dbReference>
<evidence type="ECO:0000313" key="1">
    <source>
        <dbReference type="EMBL" id="MBB3953198.1"/>
    </source>
</evidence>
<name>A0A7W6CF93_9SPHN</name>
<dbReference type="AlphaFoldDB" id="A0A7W6CF93"/>
<dbReference type="EMBL" id="JACIDX010000001">
    <property type="protein sequence ID" value="MBB3953198.1"/>
    <property type="molecule type" value="Genomic_DNA"/>
</dbReference>
<gene>
    <name evidence="1" type="ORF">GGR38_000110</name>
</gene>
<dbReference type="InterPro" id="IPR016932">
    <property type="entry name" value="UCP029669"/>
</dbReference>
<dbReference type="Proteomes" id="UP000548867">
    <property type="component" value="Unassembled WGS sequence"/>
</dbReference>